<dbReference type="EMBL" id="JAYLAA010000037">
    <property type="protein sequence ID" value="MEC3876040.1"/>
    <property type="molecule type" value="Genomic_DNA"/>
</dbReference>
<reference evidence="3 4" key="1">
    <citation type="submission" date="2024-01" db="EMBL/GenBank/DDBJ databases">
        <title>Chryseobacterium sp. T9W2-O.</title>
        <authorList>
            <person name="Maltman C."/>
        </authorList>
    </citation>
    <scope>NUCLEOTIDE SEQUENCE [LARGE SCALE GENOMIC DNA]</scope>
    <source>
        <strain evidence="3 4">T9W2-O</strain>
    </source>
</reference>
<feature type="signal peptide" evidence="2">
    <location>
        <begin position="1"/>
        <end position="22"/>
    </location>
</feature>
<dbReference type="RefSeq" id="WP_326320834.1">
    <property type="nucleotide sequence ID" value="NZ_JAYLAA010000037.1"/>
</dbReference>
<protein>
    <submittedName>
        <fullName evidence="3">Uncharacterized protein</fullName>
    </submittedName>
</protein>
<evidence type="ECO:0000256" key="2">
    <source>
        <dbReference type="SAM" id="SignalP"/>
    </source>
</evidence>
<feature type="chain" id="PRO_5046512214" evidence="2">
    <location>
        <begin position="23"/>
        <end position="1334"/>
    </location>
</feature>
<evidence type="ECO:0000313" key="4">
    <source>
        <dbReference type="Proteomes" id="UP001348397"/>
    </source>
</evidence>
<accession>A0ABU6HVA5</accession>
<proteinExistence type="predicted"/>
<gene>
    <name evidence="3" type="ORF">SOP96_09985</name>
</gene>
<keyword evidence="2" id="KW-0732">Signal</keyword>
<dbReference type="SUPFAM" id="SSF51161">
    <property type="entry name" value="Trimeric LpxA-like enzymes"/>
    <property type="match status" value="1"/>
</dbReference>
<dbReference type="InterPro" id="IPR011004">
    <property type="entry name" value="Trimer_LpxA-like_sf"/>
</dbReference>
<organism evidence="3 4">
    <name type="scientific">Chryseobacterium salviniae</name>
    <dbReference type="NCBI Taxonomy" id="3101750"/>
    <lineage>
        <taxon>Bacteria</taxon>
        <taxon>Pseudomonadati</taxon>
        <taxon>Bacteroidota</taxon>
        <taxon>Flavobacteriia</taxon>
        <taxon>Flavobacteriales</taxon>
        <taxon>Weeksellaceae</taxon>
        <taxon>Chryseobacterium group</taxon>
        <taxon>Chryseobacterium</taxon>
    </lineage>
</organism>
<sequence>MMKLYKYAVVLLFISAAHKVKAQERPYNSMIFRSQIFDNSHQPVKNEKLNIEVELFTKDKVWYSEKQQINTNNEGYIFIPVGKGSSITGNFSEIPFSNQEISLRIKYKVLNSNGTPTGEYVQLQSTDLYAVPYAFHALTAESLTDKTNPGQVSGNNEPDNSSSNQASKGNTWSVYGNKYIGMRGGFLGTVDNSPLNFKTNNQTRINITPDGKINFLGDINLGNTNTLTVTNLTTQNITANNASVTNLTAQTGVIESTAQSTNPDTGALIVKGGAGIKKNLNVGENLTVYNSTNLMGTVKANSTAQFMEKADFEKQVKINDASESNILNEGSLVTAGGASVAKNLNVGGNVKLSGNTIVNQNLEIGQNTKINGIENATNKDHGALIIESGGLGVEKDIVAGGNIKSNTNIIADNNLTVANTANLNTLNVAGNSTTNGITKITNNSFSTTPTEGALVVQGGVGIGENLNVAQNAKITGTLTATNLAVNNALQISGTADAVDQNSGALIVTDGGLGVEKSIYSGKNITAIENITANKNLASLHNTNVGQNLSVGANTTTNTLNVNAASTLGGITTITNGTTSTSPATGALVVAGGLGVNESINAGQNINAGGNLNVAQNANINGALTASNLTLTNALQINGTADAVDQNSGALIVTDGGLGVEKSIYSGKNITAVQDITANKNLTSLQNTNVGQNLSVGANTTTNTLNVNAASTLGGITTITNGTLSTSPSTGALVVGGGLGVNENINVGQNLNVTKDTNLNGNLYTSKLSTFNDNATFNKQVEIKSTVDEDNNKALEIDGGAIVGKRLHVKSTLNQPYGDFTNAALKVDGGAIINGNLSVLGKVFAQNATVNTLTPLSVDTYTYYSNPYQQPLLNNTGYGPDNLIDSYALKVNAVDQGIAIKVNKHAESNYGAAQGAENSVDATTGNNFISFWNRDGKMVGRIEGENLSELVNKNDEYLRTAEKKRLETEKAVLLGVFRGIENTLQLIETEKSSLTAATSAALTGGAAIAQAEKAQKEASAQAQILAKVGAYVTDIAISAQKIQVYDDQLTFMRNTVGVKYSSSAGDYAEYLELMDYNDSKKLIPAQVVGVKGGKISLRTDDCDKIMIISMNPAVVGKQPSKENEFKFKPIAFMGQVPVFILNRAKIGDYVIPSGNNDGYAIAKSPDDMTIDDYKKIIGIAWEETNASKTINVAVGINTNDVVDLIKKQGEKINVLEEKISRIEKYLTQNSGNTFSIQESDQKADNPEKLLYSKIAQDLQTNPDFQKLTSKIAENLKAKKISTLKNQDLYIENEINNYFAGMFFDKKFNDDLNENEKELMKIYFRGIKENIKSILQ</sequence>
<comment type="caution">
    <text evidence="3">The sequence shown here is derived from an EMBL/GenBank/DDBJ whole genome shotgun (WGS) entry which is preliminary data.</text>
</comment>
<keyword evidence="4" id="KW-1185">Reference proteome</keyword>
<dbReference type="Gene3D" id="2.40.300.10">
    <property type="entry name" value="Head decoration protein D"/>
    <property type="match status" value="1"/>
</dbReference>
<feature type="region of interest" description="Disordered" evidence="1">
    <location>
        <begin position="145"/>
        <end position="169"/>
    </location>
</feature>
<dbReference type="Proteomes" id="UP001348397">
    <property type="component" value="Unassembled WGS sequence"/>
</dbReference>
<name>A0ABU6HVA5_9FLAO</name>
<evidence type="ECO:0000313" key="3">
    <source>
        <dbReference type="EMBL" id="MEC3876040.1"/>
    </source>
</evidence>
<evidence type="ECO:0000256" key="1">
    <source>
        <dbReference type="SAM" id="MobiDB-lite"/>
    </source>
</evidence>